<evidence type="ECO:0008006" key="3">
    <source>
        <dbReference type="Google" id="ProtNLM"/>
    </source>
</evidence>
<protein>
    <recommendedName>
        <fullName evidence="3">TolB</fullName>
    </recommendedName>
</protein>
<dbReference type="SUPFAM" id="SSF82171">
    <property type="entry name" value="DPP6 N-terminal domain-like"/>
    <property type="match status" value="1"/>
</dbReference>
<dbReference type="Proteomes" id="UP000295075">
    <property type="component" value="Unassembled WGS sequence"/>
</dbReference>
<evidence type="ECO:0000313" key="2">
    <source>
        <dbReference type="Proteomes" id="UP000295075"/>
    </source>
</evidence>
<dbReference type="AlphaFoldDB" id="A0A4R4QC17"/>
<dbReference type="InterPro" id="IPR011042">
    <property type="entry name" value="6-blade_b-propeller_TolB-like"/>
</dbReference>
<proteinExistence type="predicted"/>
<sequence>MRKIIALIAGFAVLLGGAVAYVVSARHGGAAVNAVAVSTGQTLALEPSTLFFRNLADGPDRGKLAAVPAADPAAARRVGELSCDRFAAARGTAICLRLKPDSLPPLTEMIVLDASLKEVYRATLPGTPSRARVSPNGRIVNWTLFVSGDSYAASSFSTRTGFYNLDNQHIIKSVESLPVFVDDKRYFASDVNFWGITFAADGNRFYLTMASKGKTYLIEADNANYLGQAIARNVECPSLSPDGRRIAYKQKVATGKWRLAVLDLATRKVTNPPDDRLLDDQPVWRDNTTLLYPLRAPDGTTDIWSVGLTKPPTLLVRHATSPSLGGGQKP</sequence>
<reference evidence="1 2" key="1">
    <citation type="submission" date="2019-03" db="EMBL/GenBank/DDBJ databases">
        <title>Draft genome sequences of novel Actinobacteria.</title>
        <authorList>
            <person name="Sahin N."/>
            <person name="Ay H."/>
            <person name="Saygin H."/>
        </authorList>
    </citation>
    <scope>NUCLEOTIDE SEQUENCE [LARGE SCALE GENOMIC DNA]</scope>
    <source>
        <strain evidence="1 2">JCM 30547</strain>
    </source>
</reference>
<evidence type="ECO:0000313" key="1">
    <source>
        <dbReference type="EMBL" id="TDC32944.1"/>
    </source>
</evidence>
<comment type="caution">
    <text evidence="1">The sequence shown here is derived from an EMBL/GenBank/DDBJ whole genome shotgun (WGS) entry which is preliminary data.</text>
</comment>
<gene>
    <name evidence="1" type="ORF">E1261_07410</name>
</gene>
<keyword evidence="2" id="KW-1185">Reference proteome</keyword>
<dbReference type="Pfam" id="PF07676">
    <property type="entry name" value="PD40"/>
    <property type="match status" value="1"/>
</dbReference>
<organism evidence="1 2">
    <name type="scientific">Kribbella albertanoniae</name>
    <dbReference type="NCBI Taxonomy" id="1266829"/>
    <lineage>
        <taxon>Bacteria</taxon>
        <taxon>Bacillati</taxon>
        <taxon>Actinomycetota</taxon>
        <taxon>Actinomycetes</taxon>
        <taxon>Propionibacteriales</taxon>
        <taxon>Kribbellaceae</taxon>
        <taxon>Kribbella</taxon>
    </lineage>
</organism>
<dbReference type="InterPro" id="IPR011659">
    <property type="entry name" value="WD40"/>
</dbReference>
<dbReference type="EMBL" id="SMKA01000018">
    <property type="protein sequence ID" value="TDC32944.1"/>
    <property type="molecule type" value="Genomic_DNA"/>
</dbReference>
<dbReference type="RefSeq" id="WP_132403927.1">
    <property type="nucleotide sequence ID" value="NZ_SMKA01000018.1"/>
</dbReference>
<accession>A0A4R4QC17</accession>
<name>A0A4R4QC17_9ACTN</name>
<dbReference type="OrthoDB" id="9808778at2"/>
<dbReference type="Gene3D" id="2.120.10.30">
    <property type="entry name" value="TolB, C-terminal domain"/>
    <property type="match status" value="1"/>
</dbReference>